<proteinExistence type="predicted"/>
<dbReference type="EMBL" id="CAADEW010000143">
    <property type="protein sequence ID" value="VFJ63212.1"/>
    <property type="molecule type" value="Genomic_DNA"/>
</dbReference>
<sequence length="623" mass="69744">MDSITIELNRFGDPEGILKLSEKYLRAIGNAPIVEASMELKQKDFRRLMKKLDYDRFRLGSPEAVRREAEEALAELIEPISRLLPLPDSASEELQQIEVVTGALELAQLPLEVLEENRRDIVLTRRVRQPWPRPPVVVEPVPKVLFVWAEPFRKNSTTRRETVPHEAHRALLEEVLADWLDPETPEKTLVEIGNATFDRVKAALRDPDHGFTHVYILAHGRYDDEAVYLLLEGDDGHTGFHSPAELKGIYKNPNLPRPGTVILATCHSGEVDPLEAGGTLGQVLHEAGVPVVLASQFALTQAGSSDLIEIFLALVINGEDPRRALRACRDGLRSRRVETFHDRVALVGYVHLSEDFSENLPGRKLRIALARLEAASRSATRAAIKATSPSASLAGIRSRFEHIRAELQELHRAGIHKEYEEELLGLEASALKREAEVFWNTARDAAPNAARKAPPEEQDAHVGHSREMLRAARHAYRNAAALSRDHHWTTVQSLVLDAAVDGTLDGREWDWIAACQASRDAAERHPDPLERLWGLGSLAELHILAPLVGEEIGFTGAEIDTMRTIAVSEGGWPLDIIIRQLDRYLTWWGADDPWKLPATVLERARVLRDTLTTKMEAHRNVHH</sequence>
<organism evidence="2">
    <name type="scientific">Candidatus Kentrum sp. FW</name>
    <dbReference type="NCBI Taxonomy" id="2126338"/>
    <lineage>
        <taxon>Bacteria</taxon>
        <taxon>Pseudomonadati</taxon>
        <taxon>Pseudomonadota</taxon>
        <taxon>Gammaproteobacteria</taxon>
        <taxon>Candidatus Kentrum</taxon>
    </lineage>
</organism>
<gene>
    <name evidence="2" type="ORF">BECKFW1821A_GA0114235_11431</name>
</gene>
<reference evidence="2" key="1">
    <citation type="submission" date="2019-02" db="EMBL/GenBank/DDBJ databases">
        <authorList>
            <person name="Gruber-Vodicka R. H."/>
            <person name="Seah K. B. B."/>
        </authorList>
    </citation>
    <scope>NUCLEOTIDE SEQUENCE</scope>
    <source>
        <strain evidence="2">BECK_BZ15</strain>
    </source>
</reference>
<dbReference type="AlphaFoldDB" id="A0A450T956"/>
<dbReference type="InterPro" id="IPR024983">
    <property type="entry name" value="CHAT_dom"/>
</dbReference>
<feature type="domain" description="CHAT" evidence="1">
    <location>
        <begin position="70"/>
        <end position="334"/>
    </location>
</feature>
<protein>
    <submittedName>
        <fullName evidence="2">CHAT domain-containing protein</fullName>
    </submittedName>
</protein>
<name>A0A450T956_9GAMM</name>
<dbReference type="Pfam" id="PF12770">
    <property type="entry name" value="CHAT"/>
    <property type="match status" value="1"/>
</dbReference>
<evidence type="ECO:0000313" key="2">
    <source>
        <dbReference type="EMBL" id="VFJ63212.1"/>
    </source>
</evidence>
<accession>A0A450T956</accession>
<evidence type="ECO:0000259" key="1">
    <source>
        <dbReference type="Pfam" id="PF12770"/>
    </source>
</evidence>